<dbReference type="InterPro" id="IPR013229">
    <property type="entry name" value="PEGA"/>
</dbReference>
<dbReference type="EMBL" id="DROD01000519">
    <property type="protein sequence ID" value="HHJ53135.1"/>
    <property type="molecule type" value="Genomic_DNA"/>
</dbReference>
<feature type="domain" description="PEGA" evidence="3">
    <location>
        <begin position="412"/>
        <end position="466"/>
    </location>
</feature>
<gene>
    <name evidence="4" type="ORF">ENJ89_08070</name>
</gene>
<dbReference type="PANTHER" id="PTHR36194:SF1">
    <property type="entry name" value="S-LAYER-LIKE PROTEIN"/>
    <property type="match status" value="1"/>
</dbReference>
<evidence type="ECO:0000313" key="4">
    <source>
        <dbReference type="EMBL" id="HHJ53135.1"/>
    </source>
</evidence>
<feature type="region of interest" description="Disordered" evidence="1">
    <location>
        <begin position="22"/>
        <end position="47"/>
    </location>
</feature>
<keyword evidence="2" id="KW-0812">Transmembrane</keyword>
<dbReference type="Pfam" id="PF08308">
    <property type="entry name" value="PEGA"/>
    <property type="match status" value="2"/>
</dbReference>
<name>A0A7V5PQZ7_CALAY</name>
<keyword evidence="2" id="KW-0472">Membrane</keyword>
<keyword evidence="2" id="KW-1133">Transmembrane helix</keyword>
<reference evidence="4" key="1">
    <citation type="journal article" date="2020" name="mSystems">
        <title>Genome- and Community-Level Interaction Insights into Carbon Utilization and Element Cycling Functions of Hydrothermarchaeota in Hydrothermal Sediment.</title>
        <authorList>
            <person name="Zhou Z."/>
            <person name="Liu Y."/>
            <person name="Xu W."/>
            <person name="Pan J."/>
            <person name="Luo Z.H."/>
            <person name="Li M."/>
        </authorList>
    </citation>
    <scope>NUCLEOTIDE SEQUENCE [LARGE SCALE GENOMIC DNA]</scope>
    <source>
        <strain evidence="4">HyVt-527</strain>
    </source>
</reference>
<evidence type="ECO:0000256" key="1">
    <source>
        <dbReference type="SAM" id="MobiDB-lite"/>
    </source>
</evidence>
<evidence type="ECO:0000256" key="2">
    <source>
        <dbReference type="SAM" id="Phobius"/>
    </source>
</evidence>
<comment type="caution">
    <text evidence="4">The sequence shown here is derived from an EMBL/GenBank/DDBJ whole genome shotgun (WGS) entry which is preliminary data.</text>
</comment>
<dbReference type="Proteomes" id="UP000886124">
    <property type="component" value="Unassembled WGS sequence"/>
</dbReference>
<organism evidence="4">
    <name type="scientific">Caldithrix abyssi</name>
    <dbReference type="NCBI Taxonomy" id="187145"/>
    <lineage>
        <taxon>Bacteria</taxon>
        <taxon>Pseudomonadati</taxon>
        <taxon>Calditrichota</taxon>
        <taxon>Calditrichia</taxon>
        <taxon>Calditrichales</taxon>
        <taxon>Calditrichaceae</taxon>
        <taxon>Caldithrix</taxon>
    </lineage>
</organism>
<dbReference type="AlphaFoldDB" id="A0A7V5PQZ7"/>
<proteinExistence type="predicted"/>
<dbReference type="PANTHER" id="PTHR36194">
    <property type="entry name" value="S-LAYER-LIKE PROTEIN"/>
    <property type="match status" value="1"/>
</dbReference>
<accession>A0A7V5PQZ7</accession>
<protein>
    <submittedName>
        <fullName evidence="4">PEGA domain-containing protein</fullName>
    </submittedName>
</protein>
<evidence type="ECO:0000259" key="3">
    <source>
        <dbReference type="Pfam" id="PF08308"/>
    </source>
</evidence>
<feature type="transmembrane region" description="Helical" evidence="2">
    <location>
        <begin position="215"/>
        <end position="237"/>
    </location>
</feature>
<sequence length="725" mass="83994">MTKKEKKATEQELRRKIQDKLKQEFQRQKSKQTDSEQHEPQLIDRNVDRSALDREMVRKALYEEICSRYPEFIKCENHLNETAWLTPLELEQNFEFYAVEEGWFTRLKEGLFGRPAPAELKDKRLKDLAEEMRPEIEADVKKRLEYYRQKQKEFAEHLTDELERKIYEEEMDRFYRNKRGYHKYRNYLGETKWMTKEEFLNQDEFTEEVLTPRQIILRWTGAAVLVLLIFFGAWKLFDYLSGPKENKAYLIVQLKDVRVAPLYIDKNLAIGFSANVPYLITPGEHEVTVIRDGYETLPKTQKINASAGDTVRIGFRFEKKKLINTGLVVVDAPRRDAAVLFDGEFYGTLTDKSRFTLPAGAHTVTIEKAGYVSSPPQHVFNLRPGDTLKVAFKLSARKKAARAKAGSVLNTGLVEVRSNVKNAQIYLDGQLTEFETDYVLQRIPFGKHIIRVAKKGYKVYPKERTIEISSRNKRAVADFTLTNLFKSVTLETRPVAAQIFIDDKPVGISPVRLSLPLGKHRIAFSDVPHYIKPDVGSVEITENGPTQFTFHYDLAFSVNFSLSGIQPDNGRNSYLTGYLPNGDHFVQSATVGPESKWIKTLGEKVWDLGFAFQYRNPPGQDALVFQFYIPGNVDLSQQIKLKIYAYRSDENYPLVIKGSSYYRIDINNFRFRKQVRPLYRQDEISEDHYDSFTINEFLHPGNNKIMIATTKKTSARVILWKVVIE</sequence>
<feature type="domain" description="PEGA" evidence="3">
    <location>
        <begin position="487"/>
        <end position="523"/>
    </location>
</feature>